<comment type="similarity">
    <text evidence="1">Belongs to the P(II) protein family.</text>
</comment>
<evidence type="ECO:0000313" key="3">
    <source>
        <dbReference type="Proteomes" id="UP000199300"/>
    </source>
</evidence>
<organism evidence="2 3">
    <name type="scientific">Amphibacillus marinus</name>
    <dbReference type="NCBI Taxonomy" id="872970"/>
    <lineage>
        <taxon>Bacteria</taxon>
        <taxon>Bacillati</taxon>
        <taxon>Bacillota</taxon>
        <taxon>Bacilli</taxon>
        <taxon>Bacillales</taxon>
        <taxon>Bacillaceae</taxon>
        <taxon>Amphibacillus</taxon>
    </lineage>
</organism>
<protein>
    <submittedName>
        <fullName evidence="2">Nitrogen regulatory protein P-II family</fullName>
    </submittedName>
</protein>
<dbReference type="Proteomes" id="UP000199300">
    <property type="component" value="Unassembled WGS sequence"/>
</dbReference>
<dbReference type="InterPro" id="IPR002187">
    <property type="entry name" value="N-reg_PII"/>
</dbReference>
<dbReference type="SMART" id="SM00938">
    <property type="entry name" value="P-II"/>
    <property type="match status" value="1"/>
</dbReference>
<dbReference type="GO" id="GO:0005524">
    <property type="term" value="F:ATP binding"/>
    <property type="evidence" value="ECO:0007669"/>
    <property type="project" value="TreeGrafter"/>
</dbReference>
<dbReference type="Gene3D" id="3.30.70.120">
    <property type="match status" value="1"/>
</dbReference>
<evidence type="ECO:0000313" key="2">
    <source>
        <dbReference type="EMBL" id="SEN85248.1"/>
    </source>
</evidence>
<dbReference type="PRINTS" id="PR00340">
    <property type="entry name" value="PIIGLNB"/>
</dbReference>
<dbReference type="GO" id="GO:0006808">
    <property type="term" value="P:regulation of nitrogen utilization"/>
    <property type="evidence" value="ECO:0007669"/>
    <property type="project" value="InterPro"/>
</dbReference>
<dbReference type="AlphaFoldDB" id="A0A1H8JYF1"/>
<dbReference type="GO" id="GO:0005829">
    <property type="term" value="C:cytosol"/>
    <property type="evidence" value="ECO:0007669"/>
    <property type="project" value="TreeGrafter"/>
</dbReference>
<dbReference type="PANTHER" id="PTHR30115:SF11">
    <property type="entry name" value="NITROGEN REGULATORY PROTEIN P-II HOMOLOG"/>
    <property type="match status" value="1"/>
</dbReference>
<dbReference type="PROSITE" id="PS00638">
    <property type="entry name" value="PII_GLNB_CTER"/>
    <property type="match status" value="1"/>
</dbReference>
<dbReference type="GO" id="GO:0030234">
    <property type="term" value="F:enzyme regulator activity"/>
    <property type="evidence" value="ECO:0007669"/>
    <property type="project" value="InterPro"/>
</dbReference>
<dbReference type="PROSITE" id="PS51343">
    <property type="entry name" value="PII_GLNB_DOM"/>
    <property type="match status" value="1"/>
</dbReference>
<sequence length="113" mass="12454">MKKIEAIIRPEKFQVLRDAFAEIGVAGITVTEVAGTGKQKGQTGVFRGTTFEVKVLPKIKVELVVPEAKSNEVIDLIIEKCKTEQIGDGKIFVYPVEDAIRIRTGERGREAVL</sequence>
<dbReference type="InterPro" id="IPR011322">
    <property type="entry name" value="N-reg_PII-like_a/b"/>
</dbReference>
<dbReference type="SUPFAM" id="SSF54913">
    <property type="entry name" value="GlnB-like"/>
    <property type="match status" value="1"/>
</dbReference>
<accession>A0A1H8JYF1</accession>
<dbReference type="InterPro" id="IPR017918">
    <property type="entry name" value="N-reg_PII_CS"/>
</dbReference>
<dbReference type="InterPro" id="IPR015867">
    <property type="entry name" value="N-reg_PII/ATP_PRibTrfase_C"/>
</dbReference>
<dbReference type="EMBL" id="FODJ01000002">
    <property type="protein sequence ID" value="SEN85248.1"/>
    <property type="molecule type" value="Genomic_DNA"/>
</dbReference>
<keyword evidence="3" id="KW-1185">Reference proteome</keyword>
<proteinExistence type="inferred from homology"/>
<evidence type="ECO:0000256" key="1">
    <source>
        <dbReference type="RuleBase" id="RU003936"/>
    </source>
</evidence>
<reference evidence="2 3" key="1">
    <citation type="submission" date="2016-10" db="EMBL/GenBank/DDBJ databases">
        <authorList>
            <person name="de Groot N.N."/>
        </authorList>
    </citation>
    <scope>NUCLEOTIDE SEQUENCE [LARGE SCALE GENOMIC DNA]</scope>
    <source>
        <strain evidence="2 3">CGMCC 1.10434</strain>
    </source>
</reference>
<dbReference type="Pfam" id="PF00543">
    <property type="entry name" value="P-II"/>
    <property type="match status" value="1"/>
</dbReference>
<dbReference type="PANTHER" id="PTHR30115">
    <property type="entry name" value="NITROGEN REGULATORY PROTEIN P-II"/>
    <property type="match status" value="1"/>
</dbReference>
<dbReference type="RefSeq" id="WP_091495214.1">
    <property type="nucleotide sequence ID" value="NZ_FODJ01000002.1"/>
</dbReference>
<name>A0A1H8JYF1_9BACI</name>
<dbReference type="OrthoDB" id="9802729at2"/>
<gene>
    <name evidence="2" type="ORF">SAMN04488134_10296</name>
</gene>
<dbReference type="STRING" id="872970.SAMN04488134_10296"/>